<gene>
    <name evidence="3" type="ORF">FJTKL_06214</name>
</gene>
<dbReference type="EMBL" id="JBAWTH010000220">
    <property type="protein sequence ID" value="KAL2272701.1"/>
    <property type="molecule type" value="Genomic_DNA"/>
</dbReference>
<name>A0ABR4DQM3_9PEZI</name>
<sequence>MSQQVSFIVAFASVFGAAEAIRQTQARARRQEHRSRKNNLVVHCTKSSRYSPLLEGKHVILSGDKLYIDTGTEYDIPFGHRFAGYFLPFPETQHEGLVSTIMDDPPIMNWIYIDRQTYEVKFGTRDWAEPNFKAPFDCTRQDRRLTLGGWEGFIAVEEGNFWALYFDVDNNRLESKIPEGTPLLEVELQRIEMRVSKPLMPEPEPEASGDCKKEDEQEDIETPLKSVKLESPEVD</sequence>
<keyword evidence="2" id="KW-0732">Signal</keyword>
<feature type="signal peptide" evidence="2">
    <location>
        <begin position="1"/>
        <end position="20"/>
    </location>
</feature>
<evidence type="ECO:0000256" key="1">
    <source>
        <dbReference type="SAM" id="MobiDB-lite"/>
    </source>
</evidence>
<feature type="chain" id="PRO_5047444032" evidence="2">
    <location>
        <begin position="21"/>
        <end position="235"/>
    </location>
</feature>
<keyword evidence="4" id="KW-1185">Reference proteome</keyword>
<evidence type="ECO:0000313" key="4">
    <source>
        <dbReference type="Proteomes" id="UP001600888"/>
    </source>
</evidence>
<reference evidence="3 4" key="1">
    <citation type="submission" date="2024-03" db="EMBL/GenBank/DDBJ databases">
        <title>A high-quality draft genome sequence of Diaporthe vaccinii, a causative agent of upright dieback and viscid rot disease in cranberry plants.</title>
        <authorList>
            <person name="Sarrasin M."/>
            <person name="Lang B.F."/>
            <person name="Burger G."/>
        </authorList>
    </citation>
    <scope>NUCLEOTIDE SEQUENCE [LARGE SCALE GENOMIC DNA]</scope>
    <source>
        <strain evidence="3 4">IS7</strain>
    </source>
</reference>
<dbReference type="PANTHER" id="PTHR38049">
    <property type="entry name" value="RICIN B LECTIN DOMAIN-CONTAINING PROTEIN"/>
    <property type="match status" value="1"/>
</dbReference>
<dbReference type="Proteomes" id="UP001600888">
    <property type="component" value="Unassembled WGS sequence"/>
</dbReference>
<evidence type="ECO:0000313" key="3">
    <source>
        <dbReference type="EMBL" id="KAL2272701.1"/>
    </source>
</evidence>
<dbReference type="PANTHER" id="PTHR38049:SF2">
    <property type="entry name" value="RICIN B LECTIN DOMAIN-CONTAINING PROTEIN"/>
    <property type="match status" value="1"/>
</dbReference>
<accession>A0ABR4DQM3</accession>
<organism evidence="3 4">
    <name type="scientific">Diaporthe vaccinii</name>
    <dbReference type="NCBI Taxonomy" id="105482"/>
    <lineage>
        <taxon>Eukaryota</taxon>
        <taxon>Fungi</taxon>
        <taxon>Dikarya</taxon>
        <taxon>Ascomycota</taxon>
        <taxon>Pezizomycotina</taxon>
        <taxon>Sordariomycetes</taxon>
        <taxon>Sordariomycetidae</taxon>
        <taxon>Diaporthales</taxon>
        <taxon>Diaporthaceae</taxon>
        <taxon>Diaporthe</taxon>
        <taxon>Diaporthe eres species complex</taxon>
    </lineage>
</organism>
<feature type="region of interest" description="Disordered" evidence="1">
    <location>
        <begin position="195"/>
        <end position="235"/>
    </location>
</feature>
<comment type="caution">
    <text evidence="3">The sequence shown here is derived from an EMBL/GenBank/DDBJ whole genome shotgun (WGS) entry which is preliminary data.</text>
</comment>
<proteinExistence type="predicted"/>
<evidence type="ECO:0000256" key="2">
    <source>
        <dbReference type="SAM" id="SignalP"/>
    </source>
</evidence>
<protein>
    <submittedName>
        <fullName evidence="3">Uncharacterized protein</fullName>
    </submittedName>
</protein>